<feature type="domain" description="Filamentous haemagglutinin FhaB/tRNA nuclease CdiA-like TPS" evidence="1">
    <location>
        <begin position="49"/>
        <end position="163"/>
    </location>
</feature>
<comment type="caution">
    <text evidence="2">The sequence shown here is derived from an EMBL/GenBank/DDBJ whole genome shotgun (WGS) entry which is preliminary data.</text>
</comment>
<name>A0A098TPK9_9CYAN</name>
<sequence length="281" mass="28905">MATISMVITSYNRAKQQWAVWQPLPRLAAALPLLACLLTSPGLAQSIRSNGDSTGTVVTVEGNRYNISGGSLSGDGHNLFQSFRDFNLNPNEIANFLSTPAIQNILGRVNGGNPSIINGLIQVTGSNANLYLLNPSGIIFGSNAALNVPAAFTATTANGIGFGGNNWFSATGNNPYSLLNGAPTSFAFSATNPGSIINVGHLAVGVDQSLNLIAGSVINTGSLTAPGGQITVVAVPGEQVLRLSQPGSLLSLEIQPLASSSTQPQNWQLPIASLPQLLTGG</sequence>
<dbReference type="InterPro" id="IPR008638">
    <property type="entry name" value="FhaB/CdiA-like_TPS"/>
</dbReference>
<evidence type="ECO:0000313" key="2">
    <source>
        <dbReference type="EMBL" id="KGF72768.1"/>
    </source>
</evidence>
<dbReference type="InterPro" id="IPR011050">
    <property type="entry name" value="Pectin_lyase_fold/virulence"/>
</dbReference>
<gene>
    <name evidence="2" type="ORF">DO97_05435</name>
</gene>
<evidence type="ECO:0000259" key="1">
    <source>
        <dbReference type="SMART" id="SM00912"/>
    </source>
</evidence>
<dbReference type="Pfam" id="PF05860">
    <property type="entry name" value="TPS"/>
    <property type="match status" value="1"/>
</dbReference>
<dbReference type="RefSeq" id="WP_036533025.1">
    <property type="nucleotide sequence ID" value="NZ_JJML01000019.1"/>
</dbReference>
<organism evidence="2 3">
    <name type="scientific">Neosynechococcus sphagnicola sy1</name>
    <dbReference type="NCBI Taxonomy" id="1497020"/>
    <lineage>
        <taxon>Bacteria</taxon>
        <taxon>Bacillati</taxon>
        <taxon>Cyanobacteriota</taxon>
        <taxon>Cyanophyceae</taxon>
        <taxon>Neosynechococcales</taxon>
        <taxon>Neosynechococcaceae</taxon>
        <taxon>Neosynechococcus</taxon>
    </lineage>
</organism>
<reference evidence="2 3" key="1">
    <citation type="journal article" date="2014" name="Mol. Ecol.">
        <title>Evolution of Synechococcus.</title>
        <authorList>
            <person name="Dvorak P."/>
            <person name="Casamatta D."/>
            <person name="Hasler P."/>
            <person name="Poulickova A."/>
            <person name="Ondrej V."/>
            <person name="Sanges R."/>
        </authorList>
    </citation>
    <scope>NUCLEOTIDE SEQUENCE [LARGE SCALE GENOMIC DNA]</scope>
    <source>
        <strain evidence="2 3">CAUP A 1101</strain>
    </source>
</reference>
<dbReference type="InterPro" id="IPR012334">
    <property type="entry name" value="Pectin_lyas_fold"/>
</dbReference>
<keyword evidence="3" id="KW-1185">Reference proteome</keyword>
<accession>A0A098TPK9</accession>
<dbReference type="Proteomes" id="UP000030170">
    <property type="component" value="Unassembled WGS sequence"/>
</dbReference>
<dbReference type="SMART" id="SM00912">
    <property type="entry name" value="Haemagg_act"/>
    <property type="match status" value="1"/>
</dbReference>
<evidence type="ECO:0000313" key="3">
    <source>
        <dbReference type="Proteomes" id="UP000030170"/>
    </source>
</evidence>
<dbReference type="AlphaFoldDB" id="A0A098TPK9"/>
<proteinExistence type="predicted"/>
<dbReference type="Gene3D" id="2.160.20.10">
    <property type="entry name" value="Single-stranded right-handed beta-helix, Pectin lyase-like"/>
    <property type="match status" value="1"/>
</dbReference>
<protein>
    <recommendedName>
        <fullName evidence="1">Filamentous haemagglutinin FhaB/tRNA nuclease CdiA-like TPS domain-containing protein</fullName>
    </recommendedName>
</protein>
<dbReference type="EMBL" id="JJML01000019">
    <property type="protein sequence ID" value="KGF72768.1"/>
    <property type="molecule type" value="Genomic_DNA"/>
</dbReference>
<dbReference type="STRING" id="1497020.DO97_05435"/>
<dbReference type="SUPFAM" id="SSF51126">
    <property type="entry name" value="Pectin lyase-like"/>
    <property type="match status" value="1"/>
</dbReference>
<dbReference type="NCBIfam" id="TIGR01901">
    <property type="entry name" value="adhes_NPXG"/>
    <property type="match status" value="1"/>
</dbReference>